<feature type="region of interest" description="Disordered" evidence="1">
    <location>
        <begin position="110"/>
        <end position="148"/>
    </location>
</feature>
<sequence>MQNEPSIADVLAELKSQKEDIKEYVNNKISTLRQEIQGANISVSSELKKFKGDSEISWKSKGNKIQYGFNAEVQETLSSINWAIDNGRLDYAKELIHEASVKIKDRNKHIRIADSSSGGEKSKPSSTAPNPFSDYANPAPRMAFPTRLGPQQPFLQKQQFGTTPFRVGGCYVCGDFTHFQRECSLIIRSRSSGGQQDKKQSTA</sequence>
<accession>A0A8W8KM72</accession>
<evidence type="ECO:0008006" key="4">
    <source>
        <dbReference type="Google" id="ProtNLM"/>
    </source>
</evidence>
<evidence type="ECO:0000313" key="2">
    <source>
        <dbReference type="EnsemblMetazoa" id="G2375.1:cds"/>
    </source>
</evidence>
<evidence type="ECO:0000256" key="1">
    <source>
        <dbReference type="SAM" id="MobiDB-lite"/>
    </source>
</evidence>
<protein>
    <recommendedName>
        <fullName evidence="4">CCHC-type domain-containing protein</fullName>
    </recommendedName>
</protein>
<keyword evidence="3" id="KW-1185">Reference proteome</keyword>
<reference evidence="2" key="1">
    <citation type="submission" date="2022-08" db="UniProtKB">
        <authorList>
            <consortium name="EnsemblMetazoa"/>
        </authorList>
    </citation>
    <scope>IDENTIFICATION</scope>
    <source>
        <strain evidence="2">05x7-T-G4-1.051#20</strain>
    </source>
</reference>
<dbReference type="Proteomes" id="UP000005408">
    <property type="component" value="Unassembled WGS sequence"/>
</dbReference>
<dbReference type="AlphaFoldDB" id="A0A8W8KM72"/>
<evidence type="ECO:0000313" key="3">
    <source>
        <dbReference type="Proteomes" id="UP000005408"/>
    </source>
</evidence>
<proteinExistence type="predicted"/>
<organism evidence="2 3">
    <name type="scientific">Magallana gigas</name>
    <name type="common">Pacific oyster</name>
    <name type="synonym">Crassostrea gigas</name>
    <dbReference type="NCBI Taxonomy" id="29159"/>
    <lineage>
        <taxon>Eukaryota</taxon>
        <taxon>Metazoa</taxon>
        <taxon>Spiralia</taxon>
        <taxon>Lophotrochozoa</taxon>
        <taxon>Mollusca</taxon>
        <taxon>Bivalvia</taxon>
        <taxon>Autobranchia</taxon>
        <taxon>Pteriomorphia</taxon>
        <taxon>Ostreida</taxon>
        <taxon>Ostreoidea</taxon>
        <taxon>Ostreidae</taxon>
        <taxon>Magallana</taxon>
    </lineage>
</organism>
<dbReference type="EnsemblMetazoa" id="G2375.1">
    <property type="protein sequence ID" value="G2375.1:cds"/>
    <property type="gene ID" value="G2375"/>
</dbReference>
<name>A0A8W8KM72_MAGGI</name>